<reference evidence="2 3" key="1">
    <citation type="submission" date="2006-01" db="EMBL/GenBank/DDBJ databases">
        <authorList>
            <person name="Brettar I."/>
            <person name="Hofle M."/>
            <person name="Ferriera S."/>
            <person name="Johnson J."/>
            <person name="Kravitz S."/>
            <person name="Halpern A."/>
            <person name="Remington K."/>
            <person name="Beeson K."/>
            <person name="Tran B."/>
            <person name="Rogers Y.-H."/>
            <person name="Friedman R."/>
            <person name="Venter J.C."/>
        </authorList>
    </citation>
    <scope>NUCLEOTIDE SEQUENCE [LARGE SCALE GENOMIC DNA]</scope>
    <source>
        <strain evidence="2 3">OS145</strain>
    </source>
</reference>
<organism evidence="2 3">
    <name type="scientific">Idiomarina baltica OS145</name>
    <dbReference type="NCBI Taxonomy" id="314276"/>
    <lineage>
        <taxon>Bacteria</taxon>
        <taxon>Pseudomonadati</taxon>
        <taxon>Pseudomonadota</taxon>
        <taxon>Gammaproteobacteria</taxon>
        <taxon>Alteromonadales</taxon>
        <taxon>Idiomarinaceae</taxon>
        <taxon>Idiomarina</taxon>
    </lineage>
</organism>
<dbReference type="Proteomes" id="UP000016543">
    <property type="component" value="Unassembled WGS sequence"/>
</dbReference>
<evidence type="ECO:0000313" key="2">
    <source>
        <dbReference type="EMBL" id="EAQ31548.1"/>
    </source>
</evidence>
<evidence type="ECO:0000256" key="1">
    <source>
        <dbReference type="SAM" id="Coils"/>
    </source>
</evidence>
<comment type="caution">
    <text evidence="2">The sequence shown here is derived from an EMBL/GenBank/DDBJ whole genome shotgun (WGS) entry which is preliminary data.</text>
</comment>
<name>A0ABM9WKV3_9GAMM</name>
<protein>
    <submittedName>
        <fullName evidence="2">Uncharacterized protein</fullName>
    </submittedName>
</protein>
<evidence type="ECO:0000313" key="3">
    <source>
        <dbReference type="Proteomes" id="UP000016543"/>
    </source>
</evidence>
<proteinExistence type="predicted"/>
<gene>
    <name evidence="2" type="ORF">OS145_09685</name>
</gene>
<keyword evidence="1" id="KW-0175">Coiled coil</keyword>
<accession>A0ABM9WKV3</accession>
<sequence>MESVAAITRESLYNEVWAEPVSRVAPRYGISGVALGKVCRKHKIPLSPRGYWAKINAGHSPKKIPLPIAREFENYSLPLSRSRTYDPNNPDASRKKATTAKERIGFVDVPELLESQHPLIRKASKRLRQKAGWGNYKGLRSAPGEIFAFEVTRDAIDRALLIGDTLIKALESQGMKVWVDREKSSTLIGLDETSLTIAISEHVARSKHEITVAEKKAIERWQRSPNRWGTGYHYPRPPNYDYHPTGKLTISIAGYPSRSWGDTLKNPLEQRLHQVVAGTLDLIAEHRIRAEEQERRRLAWQTEKDRYDRQVELRKQELEQLKELKVSATQWLEAERLRQYIDAVEQAAVRNGELNEELKDWISWARIKADCMDPLIAVSDAILDGPEPKSPEYCY</sequence>
<feature type="coiled-coil region" evidence="1">
    <location>
        <begin position="283"/>
        <end position="357"/>
    </location>
</feature>
<keyword evidence="3" id="KW-1185">Reference proteome</keyword>
<dbReference type="EMBL" id="AAMX01000015">
    <property type="protein sequence ID" value="EAQ31548.1"/>
    <property type="molecule type" value="Genomic_DNA"/>
</dbReference>